<dbReference type="InterPro" id="IPR007712">
    <property type="entry name" value="RelE/ParE_toxin"/>
</dbReference>
<sequence length="80" mass="8934">MDIKYAKTAVKTIGSIDKAMKQRLKKAIEDLPKGDVKRLKGSDSLYRLRVGGWRIVFSLPDTNTILIEKIAPRGDVYKGG</sequence>
<dbReference type="HOGENOM" id="CLU_155761_6_0_9"/>
<dbReference type="SUPFAM" id="SSF143011">
    <property type="entry name" value="RelE-like"/>
    <property type="match status" value="1"/>
</dbReference>
<evidence type="ECO:0000256" key="1">
    <source>
        <dbReference type="ARBA" id="ARBA00022649"/>
    </source>
</evidence>
<protein>
    <submittedName>
        <fullName evidence="2">Uncharacterized protein</fullName>
    </submittedName>
</protein>
<name>F5RJV6_9FIRM</name>
<organism evidence="2 3">
    <name type="scientific">Centipeda periodontii DSM 2778</name>
    <dbReference type="NCBI Taxonomy" id="888060"/>
    <lineage>
        <taxon>Bacteria</taxon>
        <taxon>Bacillati</taxon>
        <taxon>Bacillota</taxon>
        <taxon>Negativicutes</taxon>
        <taxon>Selenomonadales</taxon>
        <taxon>Selenomonadaceae</taxon>
        <taxon>Centipeda</taxon>
    </lineage>
</organism>
<dbReference type="Pfam" id="PF05016">
    <property type="entry name" value="ParE_toxin"/>
    <property type="match status" value="1"/>
</dbReference>
<gene>
    <name evidence="2" type="primary">relE</name>
    <name evidence="2" type="ORF">HMPREF9081_0527</name>
</gene>
<reference evidence="2 3" key="1">
    <citation type="submission" date="2011-04" db="EMBL/GenBank/DDBJ databases">
        <authorList>
            <person name="Muzny D."/>
            <person name="Qin X."/>
            <person name="Deng J."/>
            <person name="Jiang H."/>
            <person name="Liu Y."/>
            <person name="Qu J."/>
            <person name="Song X.-Z."/>
            <person name="Zhang L."/>
            <person name="Thornton R."/>
            <person name="Coyle M."/>
            <person name="Francisco L."/>
            <person name="Jackson L."/>
            <person name="Javaid M."/>
            <person name="Korchina V."/>
            <person name="Kovar C."/>
            <person name="Mata R."/>
            <person name="Mathew T."/>
            <person name="Ngo R."/>
            <person name="Nguyen L."/>
            <person name="Nguyen N."/>
            <person name="Okwuonu G."/>
            <person name="Ongeri F."/>
            <person name="Pham C."/>
            <person name="Simmons D."/>
            <person name="Wilczek-Boney K."/>
            <person name="Hale W."/>
            <person name="Jakkamsetti A."/>
            <person name="Pham P."/>
            <person name="Ruth R."/>
            <person name="San Lucas F."/>
            <person name="Warren J."/>
            <person name="Zhang J."/>
            <person name="Zhao Z."/>
            <person name="Zhou C."/>
            <person name="Zhu D."/>
            <person name="Lee S."/>
            <person name="Bess C."/>
            <person name="Blankenburg K."/>
            <person name="Forbes L."/>
            <person name="Fu Q."/>
            <person name="Gubbala S."/>
            <person name="Hirani K."/>
            <person name="Jayaseelan J.C."/>
            <person name="Lara F."/>
            <person name="Munidasa M."/>
            <person name="Palculict T."/>
            <person name="Patil S."/>
            <person name="Pu L.-L."/>
            <person name="Saada N."/>
            <person name="Tang L."/>
            <person name="Weissenberger G."/>
            <person name="Zhu Y."/>
            <person name="Hemphill L."/>
            <person name="Shang Y."/>
            <person name="Youmans B."/>
            <person name="Ayvaz T."/>
            <person name="Ross M."/>
            <person name="Santibanez J."/>
            <person name="Aqrawi P."/>
            <person name="Gross S."/>
            <person name="Joshi V."/>
            <person name="Fowler G."/>
            <person name="Nazareth L."/>
            <person name="Reid J."/>
            <person name="Worley K."/>
            <person name="Petrosino J."/>
            <person name="Highlander S."/>
            <person name="Gibbs R."/>
        </authorList>
    </citation>
    <scope>NUCLEOTIDE SEQUENCE [LARGE SCALE GENOMIC DNA]</scope>
    <source>
        <strain evidence="2 3">DSM 2778</strain>
    </source>
</reference>
<dbReference type="InterPro" id="IPR035093">
    <property type="entry name" value="RelE/ParE_toxin_dom_sf"/>
</dbReference>
<dbReference type="PANTHER" id="PTHR38813">
    <property type="match status" value="1"/>
</dbReference>
<dbReference type="eggNOG" id="COG2026">
    <property type="taxonomic scope" value="Bacteria"/>
</dbReference>
<keyword evidence="1" id="KW-1277">Toxin-antitoxin system</keyword>
<dbReference type="EMBL" id="AFHQ01000017">
    <property type="protein sequence ID" value="EGK61446.1"/>
    <property type="molecule type" value="Genomic_DNA"/>
</dbReference>
<keyword evidence="3" id="KW-1185">Reference proteome</keyword>
<evidence type="ECO:0000313" key="3">
    <source>
        <dbReference type="Proteomes" id="UP000004067"/>
    </source>
</evidence>
<dbReference type="OrthoDB" id="9805098at2"/>
<dbReference type="STRING" id="888060.HMPREF9081_0527"/>
<dbReference type="Proteomes" id="UP000004067">
    <property type="component" value="Unassembled WGS sequence"/>
</dbReference>
<dbReference type="InterPro" id="IPR052747">
    <property type="entry name" value="TA_system_RelE_toxin"/>
</dbReference>
<proteinExistence type="predicted"/>
<dbReference type="AlphaFoldDB" id="F5RJV6"/>
<dbReference type="RefSeq" id="WP_006305370.1">
    <property type="nucleotide sequence ID" value="NZ_GL892076.1"/>
</dbReference>
<evidence type="ECO:0000313" key="2">
    <source>
        <dbReference type="EMBL" id="EGK61446.1"/>
    </source>
</evidence>
<comment type="caution">
    <text evidence="2">The sequence shown here is derived from an EMBL/GenBank/DDBJ whole genome shotgun (WGS) entry which is preliminary data.</text>
</comment>
<dbReference type="Gene3D" id="3.30.2310.20">
    <property type="entry name" value="RelE-like"/>
    <property type="match status" value="1"/>
</dbReference>
<dbReference type="PANTHER" id="PTHR38813:SF1">
    <property type="entry name" value="TOXIN RELE1-RELATED"/>
    <property type="match status" value="1"/>
</dbReference>
<accession>F5RJV6</accession>